<protein>
    <submittedName>
        <fullName evidence="1">Uncharacterized protein</fullName>
    </submittedName>
</protein>
<comment type="caution">
    <text evidence="1">The sequence shown here is derived from an EMBL/GenBank/DDBJ whole genome shotgun (WGS) entry which is preliminary data.</text>
</comment>
<evidence type="ECO:0000313" key="1">
    <source>
        <dbReference type="EMBL" id="KAJ7003655.1"/>
    </source>
</evidence>
<name>A0AAD6R8C3_9ROSI</name>
<accession>A0AAD6R8C3</accession>
<dbReference type="AlphaFoldDB" id="A0AAD6R8C3"/>
<organism evidence="1 2">
    <name type="scientific">Populus alba x Populus x berolinensis</name>
    <dbReference type="NCBI Taxonomy" id="444605"/>
    <lineage>
        <taxon>Eukaryota</taxon>
        <taxon>Viridiplantae</taxon>
        <taxon>Streptophyta</taxon>
        <taxon>Embryophyta</taxon>
        <taxon>Tracheophyta</taxon>
        <taxon>Spermatophyta</taxon>
        <taxon>Magnoliopsida</taxon>
        <taxon>eudicotyledons</taxon>
        <taxon>Gunneridae</taxon>
        <taxon>Pentapetalae</taxon>
        <taxon>rosids</taxon>
        <taxon>fabids</taxon>
        <taxon>Malpighiales</taxon>
        <taxon>Salicaceae</taxon>
        <taxon>Saliceae</taxon>
        <taxon>Populus</taxon>
    </lineage>
</organism>
<dbReference type="EMBL" id="JAQIZT010000003">
    <property type="protein sequence ID" value="KAJ7003655.1"/>
    <property type="molecule type" value="Genomic_DNA"/>
</dbReference>
<keyword evidence="2" id="KW-1185">Reference proteome</keyword>
<gene>
    <name evidence="1" type="ORF">NC653_008763</name>
</gene>
<sequence length="42" mass="4882">MSLEVSARRSATHMDHRRPFFPLRAISGLSIDRSRRPHHIVS</sequence>
<evidence type="ECO:0000313" key="2">
    <source>
        <dbReference type="Proteomes" id="UP001164929"/>
    </source>
</evidence>
<dbReference type="Proteomes" id="UP001164929">
    <property type="component" value="Chromosome 3"/>
</dbReference>
<proteinExistence type="predicted"/>
<reference evidence="1" key="1">
    <citation type="journal article" date="2023" name="Mol. Ecol. Resour.">
        <title>Chromosome-level genome assembly of a triploid poplar Populus alba 'Berolinensis'.</title>
        <authorList>
            <person name="Chen S."/>
            <person name="Yu Y."/>
            <person name="Wang X."/>
            <person name="Wang S."/>
            <person name="Zhang T."/>
            <person name="Zhou Y."/>
            <person name="He R."/>
            <person name="Meng N."/>
            <person name="Wang Y."/>
            <person name="Liu W."/>
            <person name="Liu Z."/>
            <person name="Liu J."/>
            <person name="Guo Q."/>
            <person name="Huang H."/>
            <person name="Sederoff R.R."/>
            <person name="Wang G."/>
            <person name="Qu G."/>
            <person name="Chen S."/>
        </authorList>
    </citation>
    <scope>NUCLEOTIDE SEQUENCE</scope>
    <source>
        <strain evidence="1">SC-2020</strain>
    </source>
</reference>